<dbReference type="GO" id="GO:0045040">
    <property type="term" value="P:protein insertion into mitochondrial outer membrane"/>
    <property type="evidence" value="ECO:0007669"/>
    <property type="project" value="UniProtKB-UniRule"/>
</dbReference>
<evidence type="ECO:0000256" key="3">
    <source>
        <dbReference type="ARBA" id="ARBA00022787"/>
    </source>
</evidence>
<dbReference type="Pfam" id="PF12519">
    <property type="entry name" value="MDM10"/>
    <property type="match status" value="2"/>
</dbReference>
<comment type="subcellular location">
    <subcellularLocation>
        <location evidence="6">Mitochondrion outer membrane</location>
        <topology evidence="6">Multi-pass membrane protein</topology>
    </subcellularLocation>
    <text evidence="6">The ERMES/MDM complex localizes to a few discrete foci (around 10 per single cell), that represent mitochondria-endoplasmic reticulum junctions. These foci are often found next to mtDNA nucleoids.</text>
</comment>
<dbReference type="GO" id="GO:0001401">
    <property type="term" value="C:SAM complex"/>
    <property type="evidence" value="ECO:0007669"/>
    <property type="project" value="TreeGrafter"/>
</dbReference>
<keyword evidence="3 6" id="KW-1000">Mitochondrion outer membrane</keyword>
<evidence type="ECO:0000256" key="5">
    <source>
        <dbReference type="ARBA" id="ARBA00023136"/>
    </source>
</evidence>
<keyword evidence="2 6" id="KW-0812">Transmembrane</keyword>
<dbReference type="GO" id="GO:0070096">
    <property type="term" value="P:mitochondrial outer membrane translocase complex assembly"/>
    <property type="evidence" value="ECO:0007669"/>
    <property type="project" value="UniProtKB-UniRule"/>
</dbReference>
<sequence>MFTFMDYIQNAFYSASHWNRDNSYSTLTATAQALLDFQTPRGLHLHISSLPTPNLATSYSLNNVGLVDGSFSYLYSSLPLLVPSKSSKLDLHSVVRGYRQILPLRAPDPPWWRETWHRGKRVDTRDTLLYGRLFLPQNALEVLYMKRLTPTRLLKVSAVSDAALPNGGTILALFQNDYGKYSTEYLYSSDSALLGVRGLYNFGPDPRDAAAASQPPLPAIFSAGAEAYYGVLNKSGGISTGIRFTTLPSHASFPYTMTLTLNPLMGNLSSTYAVKAGGNLALCSRFDFNFYSYESGVLVGCELWRLRRNREIKSEEWAKKMIREGWETVDRAVSAAGLDTVSGAKASTNDDDVTGVLKVRVNQDWKIGLLWEGRFKDLLFSVGTSLDLKRREQIFRGLGLEVQYSS</sequence>
<organism evidence="7 8">
    <name type="scientific">Trichodelitschia bisporula</name>
    <dbReference type="NCBI Taxonomy" id="703511"/>
    <lineage>
        <taxon>Eukaryota</taxon>
        <taxon>Fungi</taxon>
        <taxon>Dikarya</taxon>
        <taxon>Ascomycota</taxon>
        <taxon>Pezizomycotina</taxon>
        <taxon>Dothideomycetes</taxon>
        <taxon>Dothideomycetes incertae sedis</taxon>
        <taxon>Phaeotrichales</taxon>
        <taxon>Phaeotrichaceae</taxon>
        <taxon>Trichodelitschia</taxon>
    </lineage>
</organism>
<keyword evidence="4 6" id="KW-0496">Mitochondrion</keyword>
<dbReference type="GO" id="GO:1990456">
    <property type="term" value="P:mitochondrion-endoplasmic reticulum membrane tethering"/>
    <property type="evidence" value="ECO:0007669"/>
    <property type="project" value="UniProtKB-UniRule"/>
</dbReference>
<comment type="function">
    <text evidence="6">Component of the ERMES/MDM complex, which serves as a molecular tether to connect the endoplasmic reticulum and mitochondria. Components of this complex are involved in the control of mitochondrial shape and protein biogenesis and may function in phospholipid exchange. MDM10 is involved in the late assembly steps of the general translocase of the mitochondrial outer membrane (TOM complex). Functions in the TOM40-specific route of the assembly of outer membrane beta-barrel proteins, including the association of TOM40 with the receptor TOM22 and small TOM proteins. Can associate with the SAM(core) complex as well as the MDM12-MMM1 complex, both involved in late steps of the major beta-barrel assembly pathway, that is responsible for biogenesis of all outer membrane beta-barrel proteins. May act as a switch that shuttles between both complexes and channels precursor proteins into the TOM40-specific pathway. Plays a role in mitochondrial morphology and in the inheritance of mitochondria.</text>
</comment>
<evidence type="ECO:0000313" key="7">
    <source>
        <dbReference type="EMBL" id="KAF2398620.1"/>
    </source>
</evidence>
<dbReference type="GO" id="GO:0015914">
    <property type="term" value="P:phospholipid transport"/>
    <property type="evidence" value="ECO:0007669"/>
    <property type="project" value="TreeGrafter"/>
</dbReference>
<comment type="similarity">
    <text evidence="6">Belongs to the MDM10 family.</text>
</comment>
<dbReference type="OrthoDB" id="2103793at2759"/>
<comment type="subunit">
    <text evidence="6">Component of the ER-mitochondria encounter structure (ERMES) or MDM complex, composed of MMM1, MDM10, MDM12 and MDM34. Associates with the mitochondrial outer membrane sorting assembly machinery SAM(core) complex.</text>
</comment>
<dbReference type="GO" id="GO:0032865">
    <property type="term" value="C:ERMES complex"/>
    <property type="evidence" value="ECO:0007669"/>
    <property type="project" value="UniProtKB-UniRule"/>
</dbReference>
<keyword evidence="5 6" id="KW-0472">Membrane</keyword>
<dbReference type="AlphaFoldDB" id="A0A6G1HRH2"/>
<dbReference type="HAMAP" id="MF_03102">
    <property type="entry name" value="Mdm10"/>
    <property type="match status" value="1"/>
</dbReference>
<dbReference type="EMBL" id="ML996699">
    <property type="protein sequence ID" value="KAF2398620.1"/>
    <property type="molecule type" value="Genomic_DNA"/>
</dbReference>
<gene>
    <name evidence="6" type="primary">MDM10</name>
    <name evidence="7" type="ORF">EJ06DRAFT_543878</name>
</gene>
<protein>
    <recommendedName>
        <fullName evidence="6">Mitochondrial distribution and morphology protein 10</fullName>
    </recommendedName>
    <alternativeName>
        <fullName evidence="6">Mitochondrial inheritance component MDM10</fullName>
    </alternativeName>
</protein>
<dbReference type="InterPro" id="IPR027539">
    <property type="entry name" value="Mdm10"/>
</dbReference>
<evidence type="ECO:0000313" key="8">
    <source>
        <dbReference type="Proteomes" id="UP000799640"/>
    </source>
</evidence>
<evidence type="ECO:0000256" key="1">
    <source>
        <dbReference type="ARBA" id="ARBA00022452"/>
    </source>
</evidence>
<keyword evidence="1 6" id="KW-1134">Transmembrane beta strand</keyword>
<evidence type="ECO:0000256" key="4">
    <source>
        <dbReference type="ARBA" id="ARBA00023128"/>
    </source>
</evidence>
<comment type="domain">
    <text evidence="6">Lacks alpha-helical transmembrane segments, suggesting that it resides in the membrane via beta-sheet conformations similar to those predicted for other outer membrane proteins and porin.</text>
</comment>
<dbReference type="PANTHER" id="PTHR28035">
    <property type="entry name" value="MITOCHONDRIAL DISTRIBUTION AND MORPHOLOGY PROTEIN 10"/>
    <property type="match status" value="1"/>
</dbReference>
<dbReference type="Proteomes" id="UP000799640">
    <property type="component" value="Unassembled WGS sequence"/>
</dbReference>
<reference evidence="7" key="1">
    <citation type="journal article" date="2020" name="Stud. Mycol.">
        <title>101 Dothideomycetes genomes: a test case for predicting lifestyles and emergence of pathogens.</title>
        <authorList>
            <person name="Haridas S."/>
            <person name="Albert R."/>
            <person name="Binder M."/>
            <person name="Bloem J."/>
            <person name="Labutti K."/>
            <person name="Salamov A."/>
            <person name="Andreopoulos B."/>
            <person name="Baker S."/>
            <person name="Barry K."/>
            <person name="Bills G."/>
            <person name="Bluhm B."/>
            <person name="Cannon C."/>
            <person name="Castanera R."/>
            <person name="Culley D."/>
            <person name="Daum C."/>
            <person name="Ezra D."/>
            <person name="Gonzalez J."/>
            <person name="Henrissat B."/>
            <person name="Kuo A."/>
            <person name="Liang C."/>
            <person name="Lipzen A."/>
            <person name="Lutzoni F."/>
            <person name="Magnuson J."/>
            <person name="Mondo S."/>
            <person name="Nolan M."/>
            <person name="Ohm R."/>
            <person name="Pangilinan J."/>
            <person name="Park H.-J."/>
            <person name="Ramirez L."/>
            <person name="Alfaro M."/>
            <person name="Sun H."/>
            <person name="Tritt A."/>
            <person name="Yoshinaga Y."/>
            <person name="Zwiers L.-H."/>
            <person name="Turgeon B."/>
            <person name="Goodwin S."/>
            <person name="Spatafora J."/>
            <person name="Crous P."/>
            <person name="Grigoriev I."/>
        </authorList>
    </citation>
    <scope>NUCLEOTIDE SEQUENCE</scope>
    <source>
        <strain evidence="7">CBS 262.69</strain>
    </source>
</reference>
<evidence type="ECO:0000256" key="6">
    <source>
        <dbReference type="HAMAP-Rule" id="MF_03102"/>
    </source>
</evidence>
<evidence type="ECO:0000256" key="2">
    <source>
        <dbReference type="ARBA" id="ARBA00022692"/>
    </source>
</evidence>
<accession>A0A6G1HRH2</accession>
<dbReference type="GO" id="GO:0051654">
    <property type="term" value="P:establishment of mitochondrion localization"/>
    <property type="evidence" value="ECO:0007669"/>
    <property type="project" value="TreeGrafter"/>
</dbReference>
<name>A0A6G1HRH2_9PEZI</name>
<keyword evidence="8" id="KW-1185">Reference proteome</keyword>
<proteinExistence type="inferred from homology"/>
<dbReference type="PANTHER" id="PTHR28035:SF1">
    <property type="entry name" value="MITOCHONDRIAL DISTRIBUTION AND MORPHOLOGY PROTEIN 10"/>
    <property type="match status" value="1"/>
</dbReference>